<protein>
    <submittedName>
        <fullName evidence="1">Galactose oxidase</fullName>
    </submittedName>
</protein>
<dbReference type="EMBL" id="VYQE01000006">
    <property type="protein sequence ID" value="KAA9005531.1"/>
    <property type="molecule type" value="Genomic_DNA"/>
</dbReference>
<dbReference type="AlphaFoldDB" id="A0A5J5GBY8"/>
<gene>
    <name evidence="1" type="ORF">F3S47_16630</name>
</gene>
<dbReference type="SMART" id="SM00612">
    <property type="entry name" value="Kelch"/>
    <property type="match status" value="4"/>
</dbReference>
<dbReference type="Pfam" id="PF01344">
    <property type="entry name" value="Kelch_1"/>
    <property type="match status" value="1"/>
</dbReference>
<dbReference type="InterPro" id="IPR006652">
    <property type="entry name" value="Kelch_1"/>
</dbReference>
<proteinExistence type="predicted"/>
<dbReference type="SUPFAM" id="SSF117281">
    <property type="entry name" value="Kelch motif"/>
    <property type="match status" value="1"/>
</dbReference>
<sequence>MPQMNAPLFQGLFDKSITDIPDNADKQRYMTTVAPDAQNKGRWLEQPRLPHPVGEMGVVECQGKIHVFGGYANHRVDGNYHQVFDPDAGEWTMKAEFPHRCNHNSAAAIGNKIYSFGGFVEQNRCPHSKCFVYDVDADEWSPIAPLSRPRGAIFALTVGDKIHLLGGRDVRSVEWHEIYDPKTDSYHDVAPMMGTTKTQPFAGQRDHMGVVLVDGKIHAIGGRMDSYDFNTGMHGVYDPQEDSWSFRAPLPVPRSGPSAAYVNGKIVVFGGEATGMVFGTNEAYDPQSDSWEALTPMRVPRHGLHGQTVAVIGNMIHAPGGGPVPGGRVQGAYHDAFTFD</sequence>
<dbReference type="PANTHER" id="PTHR45632">
    <property type="entry name" value="LD33804P"/>
    <property type="match status" value="1"/>
</dbReference>
<dbReference type="InterPro" id="IPR015915">
    <property type="entry name" value="Kelch-typ_b-propeller"/>
</dbReference>
<keyword evidence="2" id="KW-1185">Reference proteome</keyword>
<comment type="caution">
    <text evidence="1">The sequence shown here is derived from an EMBL/GenBank/DDBJ whole genome shotgun (WGS) entry which is preliminary data.</text>
</comment>
<dbReference type="Proteomes" id="UP000326554">
    <property type="component" value="Unassembled WGS sequence"/>
</dbReference>
<reference evidence="1 2" key="1">
    <citation type="submission" date="2019-09" db="EMBL/GenBank/DDBJ databases">
        <authorList>
            <person name="Park J.-S."/>
            <person name="Choi H.-J."/>
        </authorList>
    </citation>
    <scope>NUCLEOTIDE SEQUENCE [LARGE SCALE GENOMIC DNA]</scope>
    <source>
        <strain evidence="1 2">176SS1-4</strain>
    </source>
</reference>
<dbReference type="Pfam" id="PF24681">
    <property type="entry name" value="Kelch_KLHDC2_KLHL20_DRC7"/>
    <property type="match status" value="1"/>
</dbReference>
<evidence type="ECO:0000313" key="2">
    <source>
        <dbReference type="Proteomes" id="UP000326554"/>
    </source>
</evidence>
<evidence type="ECO:0000313" key="1">
    <source>
        <dbReference type="EMBL" id="KAA9005531.1"/>
    </source>
</evidence>
<accession>A0A5J5GBY8</accession>
<dbReference type="Gene3D" id="2.120.10.80">
    <property type="entry name" value="Kelch-type beta propeller"/>
    <property type="match status" value="2"/>
</dbReference>
<name>A0A5J5GBY8_9RHOB</name>
<organism evidence="1 2">
    <name type="scientific">Histidinibacterium aquaticum</name>
    <dbReference type="NCBI Taxonomy" id="2613962"/>
    <lineage>
        <taxon>Bacteria</taxon>
        <taxon>Pseudomonadati</taxon>
        <taxon>Pseudomonadota</taxon>
        <taxon>Alphaproteobacteria</taxon>
        <taxon>Rhodobacterales</taxon>
        <taxon>Paracoccaceae</taxon>
        <taxon>Histidinibacterium</taxon>
    </lineage>
</organism>